<dbReference type="PANTHER" id="PTHR43317:SF1">
    <property type="entry name" value="THERMOSPERMINE SYNTHASE ACAULIS5"/>
    <property type="match status" value="1"/>
</dbReference>
<gene>
    <name evidence="3" type="ordered locus">Celgi_2010</name>
</gene>
<dbReference type="eggNOG" id="COG0421">
    <property type="taxonomic scope" value="Bacteria"/>
</dbReference>
<evidence type="ECO:0000256" key="2">
    <source>
        <dbReference type="SAM" id="MobiDB-lite"/>
    </source>
</evidence>
<dbReference type="EMBL" id="CP002665">
    <property type="protein sequence ID" value="AEI12511.1"/>
    <property type="molecule type" value="Genomic_DNA"/>
</dbReference>
<dbReference type="Proteomes" id="UP000000485">
    <property type="component" value="Chromosome"/>
</dbReference>
<accession>F7ZZ95</accession>
<proteinExistence type="predicted"/>
<sequence>MPPDRSAGRRRAGSHRPPTGTGPTGRAAGRSGSGAAADLRAAWPHGPVEVPTGTVELVPDPDHAAGVTLLVNGVPSSYVDLDDPGVLAFEYMQQMALVIDTLRPGTPLDVVHLGAGGCALARALDVLRPGSRQLAVELDTRLPELARLWFGLPRAPALRIRAGDARAELERLGTATTDVVVRDVFAGDRTPAHLTTIEAARAAARVLRPGGVYLVNCADRPPLALARSEAATLGRVFADVVVIAEPALLRGRGYGNLVLAATDDPALLAVAGLARAVRTLPAPARLLRGEEVAAFAAGAPVLHDPVTGDGTRDAAP</sequence>
<protein>
    <submittedName>
        <fullName evidence="3">Methyltransferase type 11</fullName>
    </submittedName>
</protein>
<dbReference type="HOGENOM" id="CLU_068637_2_0_11"/>
<feature type="compositionally biased region" description="Low complexity" evidence="2">
    <location>
        <begin position="15"/>
        <end position="37"/>
    </location>
</feature>
<dbReference type="NCBIfam" id="NF037959">
    <property type="entry name" value="MFS_SpdSyn"/>
    <property type="match status" value="1"/>
</dbReference>
<dbReference type="PANTHER" id="PTHR43317">
    <property type="entry name" value="THERMOSPERMINE SYNTHASE ACAULIS5"/>
    <property type="match status" value="1"/>
</dbReference>
<organism evidence="3 4">
    <name type="scientific">Cellulomonas gilvus (strain ATCC 13127 / NRRL B-14078)</name>
    <name type="common">Cellvibrio gilvus</name>
    <dbReference type="NCBI Taxonomy" id="593907"/>
    <lineage>
        <taxon>Bacteria</taxon>
        <taxon>Bacillati</taxon>
        <taxon>Actinomycetota</taxon>
        <taxon>Actinomycetes</taxon>
        <taxon>Micrococcales</taxon>
        <taxon>Cellulomonadaceae</taxon>
        <taxon>Cellulomonas</taxon>
    </lineage>
</organism>
<dbReference type="GO" id="GO:0032259">
    <property type="term" value="P:methylation"/>
    <property type="evidence" value="ECO:0007669"/>
    <property type="project" value="UniProtKB-KW"/>
</dbReference>
<dbReference type="Gene3D" id="3.40.50.150">
    <property type="entry name" value="Vaccinia Virus protein VP39"/>
    <property type="match status" value="1"/>
</dbReference>
<evidence type="ECO:0000313" key="3">
    <source>
        <dbReference type="EMBL" id="AEI12511.1"/>
    </source>
</evidence>
<dbReference type="AlphaFoldDB" id="F7ZZ95"/>
<dbReference type="InterPro" id="IPR029063">
    <property type="entry name" value="SAM-dependent_MTases_sf"/>
</dbReference>
<keyword evidence="3" id="KW-0489">Methyltransferase</keyword>
<keyword evidence="1" id="KW-0620">Polyamine biosynthesis</keyword>
<keyword evidence="4" id="KW-1185">Reference proteome</keyword>
<evidence type="ECO:0000313" key="4">
    <source>
        <dbReference type="Proteomes" id="UP000000485"/>
    </source>
</evidence>
<keyword evidence="3" id="KW-0808">Transferase</keyword>
<feature type="region of interest" description="Disordered" evidence="2">
    <location>
        <begin position="1"/>
        <end position="37"/>
    </location>
</feature>
<dbReference type="SUPFAM" id="SSF53335">
    <property type="entry name" value="S-adenosyl-L-methionine-dependent methyltransferases"/>
    <property type="match status" value="1"/>
</dbReference>
<dbReference type="KEGG" id="cga:Celgi_2010"/>
<evidence type="ECO:0000256" key="1">
    <source>
        <dbReference type="ARBA" id="ARBA00023115"/>
    </source>
</evidence>
<reference evidence="4" key="1">
    <citation type="submission" date="2011-04" db="EMBL/GenBank/DDBJ databases">
        <title>Complete sequence of Cellvibrio gilvus ATCC 13127.</title>
        <authorList>
            <person name="Lucas S."/>
            <person name="Han J."/>
            <person name="Lapidus A."/>
            <person name="Cheng J.-F."/>
            <person name="Goodwin L."/>
            <person name="Pitluck S."/>
            <person name="Peters L."/>
            <person name="Munk A."/>
            <person name="Detter J.C."/>
            <person name="Han C."/>
            <person name="Tapia R."/>
            <person name="Land M."/>
            <person name="Hauser L."/>
            <person name="Kyrpides N."/>
            <person name="Ivanova N."/>
            <person name="Ovchinnikova G."/>
            <person name="Pagani I."/>
            <person name="Mead D."/>
            <person name="Brumm P."/>
            <person name="Woyke T."/>
        </authorList>
    </citation>
    <scope>NUCLEOTIDE SEQUENCE [LARGE SCALE GENOMIC DNA]</scope>
    <source>
        <strain evidence="4">ATCC 13127 / NRRL B-14078</strain>
    </source>
</reference>
<dbReference type="GO" id="GO:0008168">
    <property type="term" value="F:methyltransferase activity"/>
    <property type="evidence" value="ECO:0007669"/>
    <property type="project" value="UniProtKB-KW"/>
</dbReference>
<dbReference type="STRING" id="593907.Celgi_2010"/>
<name>F7ZZ95_CELGA</name>
<dbReference type="GO" id="GO:0006596">
    <property type="term" value="P:polyamine biosynthetic process"/>
    <property type="evidence" value="ECO:0007669"/>
    <property type="project" value="UniProtKB-KW"/>
</dbReference>